<evidence type="ECO:0000259" key="7">
    <source>
        <dbReference type="PROSITE" id="PS50109"/>
    </source>
</evidence>
<dbReference type="SUPFAM" id="SSF55781">
    <property type="entry name" value="GAF domain-like"/>
    <property type="match status" value="1"/>
</dbReference>
<dbReference type="EMBL" id="JAVRRG010000033">
    <property type="protein sequence ID" value="KAK5094557.1"/>
    <property type="molecule type" value="Genomic_DNA"/>
</dbReference>
<dbReference type="InterPro" id="IPR011006">
    <property type="entry name" value="CheY-like_superfamily"/>
</dbReference>
<dbReference type="Gene3D" id="1.10.287.130">
    <property type="match status" value="1"/>
</dbReference>
<evidence type="ECO:0000256" key="4">
    <source>
        <dbReference type="ARBA" id="ARBA00022679"/>
    </source>
</evidence>
<comment type="catalytic activity">
    <reaction evidence="1">
        <text>ATP + protein L-histidine = ADP + protein N-phospho-L-histidine.</text>
        <dbReference type="EC" id="2.7.13.3"/>
    </reaction>
</comment>
<dbReference type="Proteomes" id="UP001345013">
    <property type="component" value="Unassembled WGS sequence"/>
</dbReference>
<evidence type="ECO:0000313" key="9">
    <source>
        <dbReference type="EMBL" id="KAK5094557.1"/>
    </source>
</evidence>
<dbReference type="SMART" id="SM00448">
    <property type="entry name" value="REC"/>
    <property type="match status" value="1"/>
</dbReference>
<feature type="domain" description="Response regulatory" evidence="8">
    <location>
        <begin position="806"/>
        <end position="929"/>
    </location>
</feature>
<keyword evidence="3 6" id="KW-0597">Phosphoprotein</keyword>
<keyword evidence="4" id="KW-0808">Transferase</keyword>
<dbReference type="PRINTS" id="PR00344">
    <property type="entry name" value="BCTRLSENSOR"/>
</dbReference>
<comment type="caution">
    <text evidence="9">The sequence shown here is derived from an EMBL/GenBank/DDBJ whole genome shotgun (WGS) entry which is preliminary data.</text>
</comment>
<evidence type="ECO:0000256" key="6">
    <source>
        <dbReference type="PROSITE-ProRule" id="PRU00169"/>
    </source>
</evidence>
<dbReference type="SUPFAM" id="SSF52172">
    <property type="entry name" value="CheY-like"/>
    <property type="match status" value="1"/>
</dbReference>
<reference evidence="9 10" key="1">
    <citation type="submission" date="2023-08" db="EMBL/GenBank/DDBJ databases">
        <title>Black Yeasts Isolated from many extreme environments.</title>
        <authorList>
            <person name="Coleine C."/>
            <person name="Stajich J.E."/>
            <person name="Selbmann L."/>
        </authorList>
    </citation>
    <scope>NUCLEOTIDE SEQUENCE [LARGE SCALE GENOMIC DNA]</scope>
    <source>
        <strain evidence="9 10">CCFEE 5885</strain>
    </source>
</reference>
<keyword evidence="10" id="KW-1185">Reference proteome</keyword>
<dbReference type="PANTHER" id="PTHR43047">
    <property type="entry name" value="TWO-COMPONENT HISTIDINE PROTEIN KINASE"/>
    <property type="match status" value="1"/>
</dbReference>
<accession>A0ABR0KEK4</accession>
<dbReference type="SUPFAM" id="SSF55874">
    <property type="entry name" value="ATPase domain of HSP90 chaperone/DNA topoisomerase II/histidine kinase"/>
    <property type="match status" value="1"/>
</dbReference>
<evidence type="ECO:0000256" key="5">
    <source>
        <dbReference type="ARBA" id="ARBA00022777"/>
    </source>
</evidence>
<dbReference type="InterPro" id="IPR036097">
    <property type="entry name" value="HisK_dim/P_sf"/>
</dbReference>
<feature type="modified residue" description="4-aspartylphosphate" evidence="6">
    <location>
        <position position="859"/>
    </location>
</feature>
<dbReference type="CDD" id="cd17546">
    <property type="entry name" value="REC_hyHK_CKI1_RcsC-like"/>
    <property type="match status" value="1"/>
</dbReference>
<dbReference type="InterPro" id="IPR003594">
    <property type="entry name" value="HATPase_dom"/>
</dbReference>
<proteinExistence type="predicted"/>
<name>A0ABR0KEK4_9EURO</name>
<evidence type="ECO:0000259" key="8">
    <source>
        <dbReference type="PROSITE" id="PS50110"/>
    </source>
</evidence>
<dbReference type="Pfam" id="PF00512">
    <property type="entry name" value="HisKA"/>
    <property type="match status" value="1"/>
</dbReference>
<dbReference type="Gene3D" id="3.40.50.2300">
    <property type="match status" value="1"/>
</dbReference>
<dbReference type="Gene3D" id="3.30.565.10">
    <property type="entry name" value="Histidine kinase-like ATPase, C-terminal domain"/>
    <property type="match status" value="1"/>
</dbReference>
<evidence type="ECO:0000256" key="1">
    <source>
        <dbReference type="ARBA" id="ARBA00000085"/>
    </source>
</evidence>
<dbReference type="InterPro" id="IPR036890">
    <property type="entry name" value="HATPase_C_sf"/>
</dbReference>
<organism evidence="9 10">
    <name type="scientific">Lithohypha guttulata</name>
    <dbReference type="NCBI Taxonomy" id="1690604"/>
    <lineage>
        <taxon>Eukaryota</taxon>
        <taxon>Fungi</taxon>
        <taxon>Dikarya</taxon>
        <taxon>Ascomycota</taxon>
        <taxon>Pezizomycotina</taxon>
        <taxon>Eurotiomycetes</taxon>
        <taxon>Chaetothyriomycetidae</taxon>
        <taxon>Chaetothyriales</taxon>
        <taxon>Trichomeriaceae</taxon>
        <taxon>Lithohypha</taxon>
    </lineage>
</organism>
<dbReference type="InterPro" id="IPR003661">
    <property type="entry name" value="HisK_dim/P_dom"/>
</dbReference>
<dbReference type="SUPFAM" id="SSF47384">
    <property type="entry name" value="Homodimeric domain of signal transducing histidine kinase"/>
    <property type="match status" value="1"/>
</dbReference>
<sequence length="934" mass="104075">MVTIPMCLKDLDAFYHVDDNSKPLPDQPDHVGPIFDPVKCLEPLSAFDILTHASAFGGRSHLDSEVCVPACPETFSDPYLYPTLTENEHTRLTMFWYYIKGLNEDTVLLQKLNQMLELTKQSLGWDIGIIGMVDAQTFTRLVAANMSLATIPRRENWRFKHSPAVEGEGGLRSYAGTPIRYTLPNGEVVVFGSLCVASGTVRKPLTEDQKRCLIRAADMITGKLVTRTRTRRLRERQVMMDVLMQLRSDDSIADIEEVTVQAVLQRYPGSHVAVINMQDNNVVVEGRASIPLPAVNAGLWEDTEFVRSMTESKASEVSDAKHTVRAIVHQIGPKDRVLIVASTDLKLVFDDLDSWFIDQCAQIINNVSQARALKEALAAKEKFLRSVTHELRTPIHGILSSVELLSEEVTARKMLGSNRLQESDKSMDSLLHTILLSGTELMTTVDNILRMNTLTNDEMASYPTDYDLRSLEADVLGEALTNGSLDQFQGLSLYFENKVPKSMTTVRIDADLLKELLKCLVGNAIAATKDGSIEVVSSSLSDQKTLRFDIIDTGIGISAADQQRVFVAFEKLVPHSRGSGLGLNLASQMASMLNGTLSLVSSQLRVGSHFRVEIPYIGAASRPTMSDRKQPRNMRHLPSTYYVAPRSKQNLYLLSHLQRHLVQCGMVQSDVAQGALILTNRPEPFQEMLDSELRSLHGPHMIMLVSDIVATDYFMQCLRNDLKPHLGFHINGPLYTARLEEILAEADRDFARYCKQFPTSLWKQDTQLAAKLNGIQINSSSVASTKSGAKNTDIEIFVNSSPRALRVLIVDDNAINLNVLQFFCKARKIFHGSATNGNKAFASFCSAASTEPYTLVLMDLQMPECDGDEACRRIREYEKQQDLQPSVVFMITGQDPLADRKNSFDAGVDDFFIKPMSLKKLDQAIAQYFPRSPP</sequence>
<protein>
    <recommendedName>
        <fullName evidence="2">histidine kinase</fullName>
        <ecNumber evidence="2">2.7.13.3</ecNumber>
    </recommendedName>
</protein>
<dbReference type="InterPro" id="IPR005467">
    <property type="entry name" value="His_kinase_dom"/>
</dbReference>
<evidence type="ECO:0000313" key="10">
    <source>
        <dbReference type="Proteomes" id="UP001345013"/>
    </source>
</evidence>
<feature type="domain" description="Histidine kinase" evidence="7">
    <location>
        <begin position="386"/>
        <end position="618"/>
    </location>
</feature>
<dbReference type="InterPro" id="IPR001789">
    <property type="entry name" value="Sig_transdc_resp-reg_receiver"/>
</dbReference>
<gene>
    <name evidence="9" type="ORF">LTR24_003498</name>
</gene>
<dbReference type="PROSITE" id="PS50109">
    <property type="entry name" value="HIS_KIN"/>
    <property type="match status" value="1"/>
</dbReference>
<dbReference type="EC" id="2.7.13.3" evidence="2"/>
<dbReference type="SMART" id="SM00388">
    <property type="entry name" value="HisKA"/>
    <property type="match status" value="1"/>
</dbReference>
<dbReference type="Pfam" id="PF00072">
    <property type="entry name" value="Response_reg"/>
    <property type="match status" value="1"/>
</dbReference>
<evidence type="ECO:0000256" key="3">
    <source>
        <dbReference type="ARBA" id="ARBA00022553"/>
    </source>
</evidence>
<dbReference type="InterPro" id="IPR004358">
    <property type="entry name" value="Sig_transdc_His_kin-like_C"/>
</dbReference>
<evidence type="ECO:0000256" key="2">
    <source>
        <dbReference type="ARBA" id="ARBA00012438"/>
    </source>
</evidence>
<dbReference type="PROSITE" id="PS50110">
    <property type="entry name" value="RESPONSE_REGULATORY"/>
    <property type="match status" value="1"/>
</dbReference>
<dbReference type="CDD" id="cd00082">
    <property type="entry name" value="HisKA"/>
    <property type="match status" value="1"/>
</dbReference>
<keyword evidence="5" id="KW-0418">Kinase</keyword>
<dbReference type="Pfam" id="PF02518">
    <property type="entry name" value="HATPase_c"/>
    <property type="match status" value="1"/>
</dbReference>
<dbReference type="SMART" id="SM00387">
    <property type="entry name" value="HATPase_c"/>
    <property type="match status" value="1"/>
</dbReference>